<dbReference type="InterPro" id="IPR008731">
    <property type="entry name" value="PTS_EIN"/>
</dbReference>
<dbReference type="SUPFAM" id="SSF51621">
    <property type="entry name" value="Phosphoenolpyruvate/pyruvate domain"/>
    <property type="match status" value="1"/>
</dbReference>
<sequence>MALLSPSLVRLGAAPATKEQAISDAGSMLLAAGYIDAGYVRSLLAREEVANTYLGNGVAIPHGMVQHRALVKRTGVAILQVPAGVVWNEGQVAKLVVAIAAQSDEHIDVLKRLTRLMGDEDALRRIIDARDPQEVVAALGDGAAPRAAEPAAPAEDFPEAFAIALEYPTGLHARPATRWVDTAKRFGSEIRVRAGVESASAKSLVALLQLGIRAGQLLHVSARGPDASAALDALRRIIVSLVPEEQAQARAAEQAAKAAASGWTPRASPISIPGVGASPGLAIGAVRQHRARRLDPTDAPRGPEVDGALLDAALEAVAAELEVLSVETGKRVGAAEAGIFRAQRELIRDPALVRSTAVHVVSGHGAAWAWRQALDEHAQGLRSVPNPLLAARAADLIDAGERVLRRLMGIDGDALEVDAPSILLAEDLSPSDTATLDPELVLGLCTAHGGPTSHMAILARTLGVPAIVAAGGALLEVEDGTPVILDGLLGRLYVQPSREDIESARRWQADEAERRRHEAELRAQPAVTADGHRVEVAANANRPDQAAAALDAGAEGVGLMRTEFLFLERASAPDEEEQAAIYRAMVDVMAGRPIVIRTLDVGGDKQVPYLDLPREQNPFLGIRGARLCLRRPDLFEPQLRALYRAARHGPLSIMFPMVTTIEEVEQLRGLAERVRAQLGAPRVPLGIMVEVPSVAVMAEQFAEHVDFFSIGTNDLTQYTLAVDREHPELAAMANSLHPAVLRLIERTVAGARVHGKWVGVCGGLAGDPLGAVILVGLGVDELSMSARDIPAVKARLRSVTLVAAREIALRALGCETVAEVRALEAAVDGAGTEHEAGSLPGAFPGALPGALH</sequence>
<dbReference type="CDD" id="cd00367">
    <property type="entry name" value="PTS-HPr_like"/>
    <property type="match status" value="1"/>
</dbReference>
<dbReference type="Pfam" id="PF02896">
    <property type="entry name" value="PEP-utilizers_C"/>
    <property type="match status" value="1"/>
</dbReference>
<keyword evidence="10" id="KW-0808">Transferase</keyword>
<dbReference type="PROSITE" id="PS51350">
    <property type="entry name" value="PTS_HPR_DOM"/>
    <property type="match status" value="1"/>
</dbReference>
<reference evidence="18" key="1">
    <citation type="journal article" date="2022" name="Int. J. Syst. Evol. Microbiol.">
        <title>Anaeromyxobacter oryzae sp. nov., Anaeromyxobacter diazotrophicus sp. nov. and Anaeromyxobacter paludicola sp. nov., isolated from paddy soils.</title>
        <authorList>
            <person name="Itoh H."/>
            <person name="Xu Z."/>
            <person name="Mise K."/>
            <person name="Masuda Y."/>
            <person name="Ushijima N."/>
            <person name="Hayakawa C."/>
            <person name="Shiratori Y."/>
            <person name="Senoo K."/>
        </authorList>
    </citation>
    <scope>NUCLEOTIDE SEQUENCE [LARGE SCALE GENOMIC DNA]</scope>
    <source>
        <strain evidence="18">Red232</strain>
    </source>
</reference>
<evidence type="ECO:0000256" key="14">
    <source>
        <dbReference type="ARBA" id="ARBA00022842"/>
    </source>
</evidence>
<dbReference type="Pfam" id="PF00359">
    <property type="entry name" value="PTS_EIIA_2"/>
    <property type="match status" value="1"/>
</dbReference>
<evidence type="ECO:0000313" key="18">
    <source>
        <dbReference type="Proteomes" id="UP001162891"/>
    </source>
</evidence>
<dbReference type="InterPro" id="IPR006318">
    <property type="entry name" value="PTS_EI-like"/>
</dbReference>
<dbReference type="PROSITE" id="PS00742">
    <property type="entry name" value="PEP_ENZYMES_2"/>
    <property type="match status" value="1"/>
</dbReference>
<comment type="subcellular location">
    <subcellularLocation>
        <location evidence="3">Cytoplasm</location>
    </subcellularLocation>
</comment>
<evidence type="ECO:0000256" key="3">
    <source>
        <dbReference type="ARBA" id="ARBA00004496"/>
    </source>
</evidence>
<evidence type="ECO:0000256" key="1">
    <source>
        <dbReference type="ARBA" id="ARBA00000683"/>
    </source>
</evidence>
<dbReference type="PRINTS" id="PR01736">
    <property type="entry name" value="PHPHTRNFRASE"/>
</dbReference>
<dbReference type="Pfam" id="PF05524">
    <property type="entry name" value="PEP-utilisers_N"/>
    <property type="match status" value="1"/>
</dbReference>
<name>A0ABM7WPQ1_9BACT</name>
<evidence type="ECO:0000256" key="11">
    <source>
        <dbReference type="ARBA" id="ARBA00022683"/>
    </source>
</evidence>
<dbReference type="NCBIfam" id="TIGR01417">
    <property type="entry name" value="PTS_I_fam"/>
    <property type="match status" value="1"/>
</dbReference>
<dbReference type="PANTHER" id="PTHR46244:SF6">
    <property type="entry name" value="PHOSPHOENOLPYRUVATE-PROTEIN PHOSPHOTRANSFERASE"/>
    <property type="match status" value="1"/>
</dbReference>
<keyword evidence="12" id="KW-0479">Metal-binding</keyword>
<keyword evidence="6" id="KW-0813">Transport</keyword>
<proteinExistence type="inferred from homology"/>
<feature type="domain" description="PTS EIIA type-2" evidence="15">
    <location>
        <begin position="2"/>
        <end position="142"/>
    </location>
</feature>
<comment type="cofactor">
    <cofactor evidence="2">
        <name>Mg(2+)</name>
        <dbReference type="ChEBI" id="CHEBI:18420"/>
    </cofactor>
</comment>
<keyword evidence="18" id="KW-1185">Reference proteome</keyword>
<dbReference type="InterPro" id="IPR023151">
    <property type="entry name" value="PEP_util_CS"/>
</dbReference>
<dbReference type="InterPro" id="IPR036637">
    <property type="entry name" value="Phosphohistidine_dom_sf"/>
</dbReference>
<dbReference type="InterPro" id="IPR000032">
    <property type="entry name" value="HPr-like"/>
</dbReference>
<keyword evidence="8" id="KW-0597">Phosphoprotein</keyword>
<dbReference type="CDD" id="cd00211">
    <property type="entry name" value="PTS_IIA_fru"/>
    <property type="match status" value="1"/>
</dbReference>
<dbReference type="InterPro" id="IPR000121">
    <property type="entry name" value="PEP_util_C"/>
</dbReference>
<dbReference type="Gene3D" id="3.30.1340.10">
    <property type="entry name" value="HPr-like"/>
    <property type="match status" value="1"/>
</dbReference>
<dbReference type="Gene3D" id="3.40.930.10">
    <property type="entry name" value="Mannitol-specific EII, Chain A"/>
    <property type="match status" value="1"/>
</dbReference>
<dbReference type="InterPro" id="IPR015813">
    <property type="entry name" value="Pyrv/PenolPyrv_kinase-like_dom"/>
</dbReference>
<dbReference type="InterPro" id="IPR035895">
    <property type="entry name" value="HPr-like_sf"/>
</dbReference>
<dbReference type="InterPro" id="IPR040442">
    <property type="entry name" value="Pyrv_kinase-like_dom_sf"/>
</dbReference>
<evidence type="ECO:0000259" key="16">
    <source>
        <dbReference type="PROSITE" id="PS51350"/>
    </source>
</evidence>
<dbReference type="NCBIfam" id="TIGR01003">
    <property type="entry name" value="PTS_HPr_family"/>
    <property type="match status" value="1"/>
</dbReference>
<dbReference type="SUPFAM" id="SSF55594">
    <property type="entry name" value="HPr-like"/>
    <property type="match status" value="1"/>
</dbReference>
<evidence type="ECO:0000256" key="13">
    <source>
        <dbReference type="ARBA" id="ARBA00022777"/>
    </source>
</evidence>
<evidence type="ECO:0000256" key="5">
    <source>
        <dbReference type="ARBA" id="ARBA00012232"/>
    </source>
</evidence>
<dbReference type="Gene3D" id="3.20.20.60">
    <property type="entry name" value="Phosphoenolpyruvate-binding domains"/>
    <property type="match status" value="1"/>
</dbReference>
<dbReference type="SUPFAM" id="SSF47831">
    <property type="entry name" value="Enzyme I of the PEP:sugar phosphotransferase system HPr-binding (sub)domain"/>
    <property type="match status" value="1"/>
</dbReference>
<dbReference type="EMBL" id="AP025591">
    <property type="protein sequence ID" value="BDG01449.1"/>
    <property type="molecule type" value="Genomic_DNA"/>
</dbReference>
<dbReference type="Gene3D" id="1.10.274.10">
    <property type="entry name" value="PtsI, HPr-binding domain"/>
    <property type="match status" value="1"/>
</dbReference>
<dbReference type="InterPro" id="IPR050499">
    <property type="entry name" value="PEP-utilizing_PTS_enzyme"/>
</dbReference>
<dbReference type="SUPFAM" id="SSF55804">
    <property type="entry name" value="Phoshotransferase/anion transport protein"/>
    <property type="match status" value="1"/>
</dbReference>
<evidence type="ECO:0000256" key="7">
    <source>
        <dbReference type="ARBA" id="ARBA00022490"/>
    </source>
</evidence>
<dbReference type="PANTHER" id="PTHR46244">
    <property type="entry name" value="PHOSPHOENOLPYRUVATE-PROTEIN PHOSPHOTRANSFERASE"/>
    <property type="match status" value="1"/>
</dbReference>
<evidence type="ECO:0000256" key="8">
    <source>
        <dbReference type="ARBA" id="ARBA00022553"/>
    </source>
</evidence>
<dbReference type="EC" id="2.7.3.9" evidence="5"/>
<dbReference type="InterPro" id="IPR002178">
    <property type="entry name" value="PTS_EIIA_type-2_dom"/>
</dbReference>
<keyword evidence="9" id="KW-0762">Sugar transport</keyword>
<dbReference type="Pfam" id="PF00391">
    <property type="entry name" value="PEP-utilizers"/>
    <property type="match status" value="1"/>
</dbReference>
<evidence type="ECO:0000259" key="15">
    <source>
        <dbReference type="PROSITE" id="PS51094"/>
    </source>
</evidence>
<dbReference type="InterPro" id="IPR016152">
    <property type="entry name" value="PTrfase/Anion_transptr"/>
</dbReference>
<comment type="catalytic activity">
    <reaction evidence="1">
        <text>L-histidyl-[protein] + phosphoenolpyruvate = N(pros)-phospho-L-histidyl-[protein] + pyruvate</text>
        <dbReference type="Rhea" id="RHEA:23880"/>
        <dbReference type="Rhea" id="RHEA-COMP:9745"/>
        <dbReference type="Rhea" id="RHEA-COMP:9746"/>
        <dbReference type="ChEBI" id="CHEBI:15361"/>
        <dbReference type="ChEBI" id="CHEBI:29979"/>
        <dbReference type="ChEBI" id="CHEBI:58702"/>
        <dbReference type="ChEBI" id="CHEBI:64837"/>
        <dbReference type="EC" id="2.7.3.9"/>
    </reaction>
</comment>
<keyword evidence="7" id="KW-0963">Cytoplasm</keyword>
<dbReference type="InterPro" id="IPR036618">
    <property type="entry name" value="PtsI_HPr-bd_sf"/>
</dbReference>
<evidence type="ECO:0000256" key="12">
    <source>
        <dbReference type="ARBA" id="ARBA00022723"/>
    </source>
</evidence>
<gene>
    <name evidence="17" type="ORF">AMOR_04450</name>
</gene>
<evidence type="ECO:0000256" key="4">
    <source>
        <dbReference type="ARBA" id="ARBA00007837"/>
    </source>
</evidence>
<evidence type="ECO:0000256" key="9">
    <source>
        <dbReference type="ARBA" id="ARBA00022597"/>
    </source>
</evidence>
<dbReference type="Gene3D" id="3.50.30.10">
    <property type="entry name" value="Phosphohistidine domain"/>
    <property type="match status" value="1"/>
</dbReference>
<keyword evidence="14" id="KW-0460">Magnesium</keyword>
<keyword evidence="13" id="KW-0418">Kinase</keyword>
<dbReference type="PROSITE" id="PS51094">
    <property type="entry name" value="PTS_EIIA_TYPE_2"/>
    <property type="match status" value="1"/>
</dbReference>
<feature type="domain" description="HPr" evidence="16">
    <location>
        <begin position="158"/>
        <end position="245"/>
    </location>
</feature>
<dbReference type="PRINTS" id="PR00107">
    <property type="entry name" value="PHOSPHOCPHPR"/>
</dbReference>
<dbReference type="InterPro" id="IPR001020">
    <property type="entry name" value="PTS_HPr_His_P_site"/>
</dbReference>
<dbReference type="InterPro" id="IPR008279">
    <property type="entry name" value="PEP-util_enz_mobile_dom"/>
</dbReference>
<organism evidence="17 18">
    <name type="scientific">Anaeromyxobacter oryzae</name>
    <dbReference type="NCBI Taxonomy" id="2918170"/>
    <lineage>
        <taxon>Bacteria</taxon>
        <taxon>Pseudomonadati</taxon>
        <taxon>Myxococcota</taxon>
        <taxon>Myxococcia</taxon>
        <taxon>Myxococcales</taxon>
        <taxon>Cystobacterineae</taxon>
        <taxon>Anaeromyxobacteraceae</taxon>
        <taxon>Anaeromyxobacter</taxon>
    </lineage>
</organism>
<dbReference type="SUPFAM" id="SSF52009">
    <property type="entry name" value="Phosphohistidine domain"/>
    <property type="match status" value="1"/>
</dbReference>
<comment type="similarity">
    <text evidence="4">Belongs to the PEP-utilizing enzyme family.</text>
</comment>
<keyword evidence="11" id="KW-0598">Phosphotransferase system</keyword>
<accession>A0ABM7WPQ1</accession>
<evidence type="ECO:0000256" key="10">
    <source>
        <dbReference type="ARBA" id="ARBA00022679"/>
    </source>
</evidence>
<protein>
    <recommendedName>
        <fullName evidence="5">phosphoenolpyruvate--protein phosphotransferase</fullName>
        <ecNumber evidence="5">2.7.3.9</ecNumber>
    </recommendedName>
</protein>
<dbReference type="PROSITE" id="PS00369">
    <property type="entry name" value="PTS_HPR_HIS"/>
    <property type="match status" value="1"/>
</dbReference>
<evidence type="ECO:0000313" key="17">
    <source>
        <dbReference type="EMBL" id="BDG01449.1"/>
    </source>
</evidence>
<dbReference type="Proteomes" id="UP001162891">
    <property type="component" value="Chromosome"/>
</dbReference>
<evidence type="ECO:0000256" key="2">
    <source>
        <dbReference type="ARBA" id="ARBA00001946"/>
    </source>
</evidence>
<evidence type="ECO:0000256" key="6">
    <source>
        <dbReference type="ARBA" id="ARBA00022448"/>
    </source>
</evidence>
<dbReference type="Pfam" id="PF00381">
    <property type="entry name" value="PTS-HPr"/>
    <property type="match status" value="1"/>
</dbReference>
<dbReference type="PROSITE" id="PS00372">
    <property type="entry name" value="PTS_EIIA_TYPE_2_HIS"/>
    <property type="match status" value="1"/>
</dbReference>
<dbReference type="RefSeq" id="WP_248357989.1">
    <property type="nucleotide sequence ID" value="NZ_AP025591.1"/>
</dbReference>